<dbReference type="InterPro" id="IPR006311">
    <property type="entry name" value="TAT_signal"/>
</dbReference>
<accession>A0A841C1V9</accession>
<keyword evidence="2" id="KW-1185">Reference proteome</keyword>
<protein>
    <recommendedName>
        <fullName evidence="3">Ferritin-like domain-containing protein</fullName>
    </recommendedName>
</protein>
<evidence type="ECO:0000313" key="2">
    <source>
        <dbReference type="Proteomes" id="UP000587527"/>
    </source>
</evidence>
<dbReference type="InterPro" id="IPR009078">
    <property type="entry name" value="Ferritin-like_SF"/>
</dbReference>
<dbReference type="PROSITE" id="PS51318">
    <property type="entry name" value="TAT"/>
    <property type="match status" value="1"/>
</dbReference>
<reference evidence="1 2" key="1">
    <citation type="submission" date="2020-08" db="EMBL/GenBank/DDBJ databases">
        <title>Sequencing the genomes of 1000 actinobacteria strains.</title>
        <authorList>
            <person name="Klenk H.-P."/>
        </authorList>
    </citation>
    <scope>NUCLEOTIDE SEQUENCE [LARGE SCALE GENOMIC DNA]</scope>
    <source>
        <strain evidence="1 2">DSM 45362</strain>
    </source>
</reference>
<dbReference type="RefSeq" id="WP_221470621.1">
    <property type="nucleotide sequence ID" value="NZ_JACHMN010000003.1"/>
</dbReference>
<evidence type="ECO:0008006" key="3">
    <source>
        <dbReference type="Google" id="ProtNLM"/>
    </source>
</evidence>
<name>A0A841C1V9_9ACTN</name>
<evidence type="ECO:0000313" key="1">
    <source>
        <dbReference type="EMBL" id="MBB5873915.1"/>
    </source>
</evidence>
<dbReference type="Proteomes" id="UP000587527">
    <property type="component" value="Unassembled WGS sequence"/>
</dbReference>
<dbReference type="SUPFAM" id="SSF47240">
    <property type="entry name" value="Ferritin-like"/>
    <property type="match status" value="1"/>
</dbReference>
<dbReference type="Gene3D" id="1.20.1260.10">
    <property type="match status" value="1"/>
</dbReference>
<dbReference type="InterPro" id="IPR012347">
    <property type="entry name" value="Ferritin-like"/>
</dbReference>
<dbReference type="EMBL" id="JACHMN010000003">
    <property type="protein sequence ID" value="MBB5873915.1"/>
    <property type="molecule type" value="Genomic_DNA"/>
</dbReference>
<proteinExistence type="predicted"/>
<gene>
    <name evidence="1" type="ORF">F4553_007349</name>
</gene>
<comment type="caution">
    <text evidence="1">The sequence shown here is derived from an EMBL/GenBank/DDBJ whole genome shotgun (WGS) entry which is preliminary data.</text>
</comment>
<dbReference type="Pfam" id="PF13668">
    <property type="entry name" value="Ferritin_2"/>
    <property type="match status" value="1"/>
</dbReference>
<dbReference type="AlphaFoldDB" id="A0A841C1V9"/>
<organism evidence="1 2">
    <name type="scientific">Allocatelliglobosispora scoriae</name>
    <dbReference type="NCBI Taxonomy" id="643052"/>
    <lineage>
        <taxon>Bacteria</taxon>
        <taxon>Bacillati</taxon>
        <taxon>Actinomycetota</taxon>
        <taxon>Actinomycetes</taxon>
        <taxon>Micromonosporales</taxon>
        <taxon>Micromonosporaceae</taxon>
        <taxon>Allocatelliglobosispora</taxon>
    </lineage>
</organism>
<sequence length="255" mass="25493">MSRDQLQISEAQLSAMTTDLDDLHRSTFPEVLARVADFAYRPSSRRSVLLGAGGVAVLGAVAACGSSDDTATPSTSSAASPTKAAGATYEGDLKIVALAAALENLAVTAYGGALAAAGKGTLGTVPKAVATFIQVAMKQHTDHAAVWNSVLTKAGKPAVTGAPLSITADQVAKLGQAKSVGDVATLALNLENAAAQTYTFATANVSDPGGISVASTIQPVEAMHAAILSFVLGKYPVPDAFVGVSGAVGPDALTL</sequence>